<dbReference type="AlphaFoldDB" id="A0AA35SXA8"/>
<name>A0AA35SXA8_GEOBA</name>
<proteinExistence type="predicted"/>
<evidence type="ECO:0000313" key="2">
    <source>
        <dbReference type="EMBL" id="CAI8037294.1"/>
    </source>
</evidence>
<reference evidence="2" key="1">
    <citation type="submission" date="2023-03" db="EMBL/GenBank/DDBJ databases">
        <authorList>
            <person name="Steffen K."/>
            <person name="Cardenas P."/>
        </authorList>
    </citation>
    <scope>NUCLEOTIDE SEQUENCE</scope>
</reference>
<gene>
    <name evidence="2" type="ORF">GBAR_LOCUS20845</name>
</gene>
<organism evidence="2 3">
    <name type="scientific">Geodia barretti</name>
    <name type="common">Barrett's horny sponge</name>
    <dbReference type="NCBI Taxonomy" id="519541"/>
    <lineage>
        <taxon>Eukaryota</taxon>
        <taxon>Metazoa</taxon>
        <taxon>Porifera</taxon>
        <taxon>Demospongiae</taxon>
        <taxon>Heteroscleromorpha</taxon>
        <taxon>Tetractinellida</taxon>
        <taxon>Astrophorina</taxon>
        <taxon>Geodiidae</taxon>
        <taxon>Geodia</taxon>
    </lineage>
</organism>
<comment type="caution">
    <text evidence="2">The sequence shown here is derived from an EMBL/GenBank/DDBJ whole genome shotgun (WGS) entry which is preliminary data.</text>
</comment>
<dbReference type="Proteomes" id="UP001174909">
    <property type="component" value="Unassembled WGS sequence"/>
</dbReference>
<accession>A0AA35SXA8</accession>
<keyword evidence="3" id="KW-1185">Reference proteome</keyword>
<protein>
    <submittedName>
        <fullName evidence="2">Uncharacterized protein</fullName>
    </submittedName>
</protein>
<evidence type="ECO:0000256" key="1">
    <source>
        <dbReference type="SAM" id="MobiDB-lite"/>
    </source>
</evidence>
<sequence>MTDETEQSTGHQTPSLSPIYNTSTPISLSRGSLMPMNSSTGRDKKATILITTPSEPTPVDTASMR</sequence>
<dbReference type="EMBL" id="CASHTH010002923">
    <property type="protein sequence ID" value="CAI8037294.1"/>
    <property type="molecule type" value="Genomic_DNA"/>
</dbReference>
<feature type="compositionally biased region" description="Polar residues" evidence="1">
    <location>
        <begin position="7"/>
        <end position="40"/>
    </location>
</feature>
<evidence type="ECO:0000313" key="3">
    <source>
        <dbReference type="Proteomes" id="UP001174909"/>
    </source>
</evidence>
<feature type="region of interest" description="Disordered" evidence="1">
    <location>
        <begin position="1"/>
        <end position="65"/>
    </location>
</feature>